<dbReference type="PANTHER" id="PTHR30537">
    <property type="entry name" value="HTH-TYPE TRANSCRIPTIONAL REGULATOR"/>
    <property type="match status" value="1"/>
</dbReference>
<dbReference type="Proteomes" id="UP000189475">
    <property type="component" value="Unassembled WGS sequence"/>
</dbReference>
<keyword evidence="3" id="KW-0238">DNA-binding</keyword>
<dbReference type="OrthoDB" id="5526340at2"/>
<dbReference type="Gene3D" id="1.10.10.10">
    <property type="entry name" value="Winged helix-like DNA-binding domain superfamily/Winged helix DNA-binding domain"/>
    <property type="match status" value="1"/>
</dbReference>
<comment type="similarity">
    <text evidence="1">Belongs to the LysR transcriptional regulatory family.</text>
</comment>
<dbReference type="PROSITE" id="PS50931">
    <property type="entry name" value="HTH_LYSR"/>
    <property type="match status" value="1"/>
</dbReference>
<dbReference type="InterPro" id="IPR005119">
    <property type="entry name" value="LysR_subst-bd"/>
</dbReference>
<evidence type="ECO:0000259" key="6">
    <source>
        <dbReference type="PROSITE" id="PS50931"/>
    </source>
</evidence>
<gene>
    <name evidence="7" type="primary">gcvA_3</name>
    <name evidence="7" type="ORF">VPAL9027_02141</name>
</gene>
<evidence type="ECO:0000256" key="1">
    <source>
        <dbReference type="ARBA" id="ARBA00009437"/>
    </source>
</evidence>
<dbReference type="InterPro" id="IPR036390">
    <property type="entry name" value="WH_DNA-bd_sf"/>
</dbReference>
<name>A0A1R4B5H0_9VIBR</name>
<evidence type="ECO:0000256" key="3">
    <source>
        <dbReference type="ARBA" id="ARBA00023125"/>
    </source>
</evidence>
<dbReference type="GO" id="GO:0003700">
    <property type="term" value="F:DNA-binding transcription factor activity"/>
    <property type="evidence" value="ECO:0007669"/>
    <property type="project" value="InterPro"/>
</dbReference>
<accession>A0A1R4B5H0</accession>
<dbReference type="STRING" id="1918946.VPAL9027_02141"/>
<evidence type="ECO:0000313" key="7">
    <source>
        <dbReference type="EMBL" id="SJL84159.1"/>
    </source>
</evidence>
<dbReference type="Pfam" id="PF00126">
    <property type="entry name" value="HTH_1"/>
    <property type="match status" value="1"/>
</dbReference>
<evidence type="ECO:0000256" key="5">
    <source>
        <dbReference type="SAM" id="SignalP"/>
    </source>
</evidence>
<dbReference type="GO" id="GO:0006351">
    <property type="term" value="P:DNA-templated transcription"/>
    <property type="evidence" value="ECO:0007669"/>
    <property type="project" value="TreeGrafter"/>
</dbReference>
<feature type="chain" id="PRO_5013317650" evidence="5">
    <location>
        <begin position="18"/>
        <end position="296"/>
    </location>
</feature>
<organism evidence="7 8">
    <name type="scientific">Vibrio palustris</name>
    <dbReference type="NCBI Taxonomy" id="1918946"/>
    <lineage>
        <taxon>Bacteria</taxon>
        <taxon>Pseudomonadati</taxon>
        <taxon>Pseudomonadota</taxon>
        <taxon>Gammaproteobacteria</taxon>
        <taxon>Vibrionales</taxon>
        <taxon>Vibrionaceae</taxon>
        <taxon>Vibrio</taxon>
    </lineage>
</organism>
<protein>
    <submittedName>
        <fullName evidence="7">Glycine cleavage system transcriptional activator</fullName>
    </submittedName>
</protein>
<dbReference type="InterPro" id="IPR000847">
    <property type="entry name" value="LysR_HTH_N"/>
</dbReference>
<evidence type="ECO:0000313" key="8">
    <source>
        <dbReference type="Proteomes" id="UP000189475"/>
    </source>
</evidence>
<feature type="domain" description="HTH lysR-type" evidence="6">
    <location>
        <begin position="5"/>
        <end position="62"/>
    </location>
</feature>
<dbReference type="InterPro" id="IPR036388">
    <property type="entry name" value="WH-like_DNA-bd_sf"/>
</dbReference>
<keyword evidence="4" id="KW-0804">Transcription</keyword>
<dbReference type="PRINTS" id="PR00039">
    <property type="entry name" value="HTHLYSR"/>
</dbReference>
<dbReference type="SUPFAM" id="SSF46785">
    <property type="entry name" value="Winged helix' DNA-binding domain"/>
    <property type="match status" value="1"/>
</dbReference>
<feature type="signal peptide" evidence="5">
    <location>
        <begin position="1"/>
        <end position="17"/>
    </location>
</feature>
<proteinExistence type="inferred from homology"/>
<keyword evidence="2" id="KW-0805">Transcription regulation</keyword>
<dbReference type="InterPro" id="IPR058163">
    <property type="entry name" value="LysR-type_TF_proteobact-type"/>
</dbReference>
<keyword evidence="5" id="KW-0732">Signal</keyword>
<dbReference type="GO" id="GO:0043565">
    <property type="term" value="F:sequence-specific DNA binding"/>
    <property type="evidence" value="ECO:0007669"/>
    <property type="project" value="TreeGrafter"/>
</dbReference>
<dbReference type="AlphaFoldDB" id="A0A1R4B5H0"/>
<dbReference type="SUPFAM" id="SSF53850">
    <property type="entry name" value="Periplasmic binding protein-like II"/>
    <property type="match status" value="1"/>
</dbReference>
<sequence length="296" mass="33405">MRRFPPLKALYSFVAVAETGSMTQAAAALNISHSAVSQAIKSLETLVDQPLFHRIGRRVELNAAGQRYYKAVAPPLEQIVHATEALRTPSDSKRITLNMINSLAMQWWIPKVPEFQAYAPQIDVRTSNLVGQFSLEEEGVDVALIHGIPSEWQNYYCEKLADDELVLVCHPNLCQETQAVSTLLQQYPVIAATNAHRANDWAQWCKQHKVPVPTFSDHLTFASSAQAVQATYRQLGLLVTHRLFVKDDIQQGILTLLGHPVLHPTQGFYFVCAHERLTEEKILSLRHWMRVEFGNE</sequence>
<keyword evidence="8" id="KW-1185">Reference proteome</keyword>
<dbReference type="PANTHER" id="PTHR30537:SF26">
    <property type="entry name" value="GLYCINE CLEAVAGE SYSTEM TRANSCRIPTIONAL ACTIVATOR"/>
    <property type="match status" value="1"/>
</dbReference>
<dbReference type="FunFam" id="1.10.10.10:FF:000001">
    <property type="entry name" value="LysR family transcriptional regulator"/>
    <property type="match status" value="1"/>
</dbReference>
<evidence type="ECO:0000256" key="2">
    <source>
        <dbReference type="ARBA" id="ARBA00023015"/>
    </source>
</evidence>
<dbReference type="Gene3D" id="3.40.190.10">
    <property type="entry name" value="Periplasmic binding protein-like II"/>
    <property type="match status" value="2"/>
</dbReference>
<evidence type="ECO:0000256" key="4">
    <source>
        <dbReference type="ARBA" id="ARBA00023163"/>
    </source>
</evidence>
<dbReference type="Pfam" id="PF03466">
    <property type="entry name" value="LysR_substrate"/>
    <property type="match status" value="1"/>
</dbReference>
<dbReference type="EMBL" id="FUFT01000005">
    <property type="protein sequence ID" value="SJL84159.1"/>
    <property type="molecule type" value="Genomic_DNA"/>
</dbReference>
<reference evidence="7 8" key="1">
    <citation type="submission" date="2017-02" db="EMBL/GenBank/DDBJ databases">
        <authorList>
            <person name="Peterson S.W."/>
        </authorList>
    </citation>
    <scope>NUCLEOTIDE SEQUENCE [LARGE SCALE GENOMIC DNA]</scope>
    <source>
        <strain evidence="7 8">CECT 9027</strain>
    </source>
</reference>
<dbReference type="RefSeq" id="WP_077314550.1">
    <property type="nucleotide sequence ID" value="NZ_AP024888.1"/>
</dbReference>